<gene>
    <name evidence="2" type="ORF">J3Q64DRAFT_1825601</name>
</gene>
<name>A0ABR3ALA0_PHYBL</name>
<protein>
    <submittedName>
        <fullName evidence="2">Uncharacterized protein</fullName>
    </submittedName>
</protein>
<accession>A0ABR3ALA0</accession>
<keyword evidence="1" id="KW-0472">Membrane</keyword>
<proteinExistence type="predicted"/>
<dbReference type="Proteomes" id="UP001448207">
    <property type="component" value="Unassembled WGS sequence"/>
</dbReference>
<feature type="transmembrane region" description="Helical" evidence="1">
    <location>
        <begin position="65"/>
        <end position="82"/>
    </location>
</feature>
<reference evidence="2 3" key="1">
    <citation type="submission" date="2024-04" db="EMBL/GenBank/DDBJ databases">
        <title>Symmetric and asymmetric DNA N6-adenine methylation regulates different biological responses in Mucorales.</title>
        <authorList>
            <consortium name="Lawrence Berkeley National Laboratory"/>
            <person name="Lax C."/>
            <person name="Mondo S.J."/>
            <person name="Osorio-Concepcion M."/>
            <person name="Muszewska A."/>
            <person name="Corrochano-Luque M."/>
            <person name="Gutierrez G."/>
            <person name="Riley R."/>
            <person name="Lipzen A."/>
            <person name="Guo J."/>
            <person name="Hundley H."/>
            <person name="Amirebrahimi M."/>
            <person name="Ng V."/>
            <person name="Lorenzo-Gutierrez D."/>
            <person name="Binder U."/>
            <person name="Yang J."/>
            <person name="Song Y."/>
            <person name="Canovas D."/>
            <person name="Navarro E."/>
            <person name="Freitag M."/>
            <person name="Gabaldon T."/>
            <person name="Grigoriev I.V."/>
            <person name="Corrochano L.M."/>
            <person name="Nicolas F.E."/>
            <person name="Garre V."/>
        </authorList>
    </citation>
    <scope>NUCLEOTIDE SEQUENCE [LARGE SCALE GENOMIC DNA]</scope>
    <source>
        <strain evidence="2 3">L51</strain>
    </source>
</reference>
<evidence type="ECO:0000256" key="1">
    <source>
        <dbReference type="SAM" id="Phobius"/>
    </source>
</evidence>
<evidence type="ECO:0000313" key="2">
    <source>
        <dbReference type="EMBL" id="KAL0076364.1"/>
    </source>
</evidence>
<evidence type="ECO:0000313" key="3">
    <source>
        <dbReference type="Proteomes" id="UP001448207"/>
    </source>
</evidence>
<keyword evidence="1" id="KW-1133">Transmembrane helix</keyword>
<comment type="caution">
    <text evidence="2">The sequence shown here is derived from an EMBL/GenBank/DDBJ whole genome shotgun (WGS) entry which is preliminary data.</text>
</comment>
<dbReference type="EMBL" id="JBCLYO010000031">
    <property type="protein sequence ID" value="KAL0076364.1"/>
    <property type="molecule type" value="Genomic_DNA"/>
</dbReference>
<keyword evidence="3" id="KW-1185">Reference proteome</keyword>
<organism evidence="2 3">
    <name type="scientific">Phycomyces blakesleeanus</name>
    <dbReference type="NCBI Taxonomy" id="4837"/>
    <lineage>
        <taxon>Eukaryota</taxon>
        <taxon>Fungi</taxon>
        <taxon>Fungi incertae sedis</taxon>
        <taxon>Mucoromycota</taxon>
        <taxon>Mucoromycotina</taxon>
        <taxon>Mucoromycetes</taxon>
        <taxon>Mucorales</taxon>
        <taxon>Phycomycetaceae</taxon>
        <taxon>Phycomyces</taxon>
    </lineage>
</organism>
<keyword evidence="1" id="KW-0812">Transmembrane</keyword>
<sequence length="141" mass="16512">MFSILLIVVRDIESLHQSGCLELKRGRREAVAIHKDQIIDSHSHKNKIDVILEHKKNQDITRPELWLRFISFLSVAIFSLYVEPRYSLYPMPKTQQYPPSKPKKTSSVPESIQFLKDSRYFLSVHSARRMSVYRRKGKGSL</sequence>